<dbReference type="Pfam" id="PF03453">
    <property type="entry name" value="MoeA_N"/>
    <property type="match status" value="1"/>
</dbReference>
<organism evidence="13 14">
    <name type="scientific">Pseudoxanthomonas wuyuanensis</name>
    <dbReference type="NCBI Taxonomy" id="1073196"/>
    <lineage>
        <taxon>Bacteria</taxon>
        <taxon>Pseudomonadati</taxon>
        <taxon>Pseudomonadota</taxon>
        <taxon>Gammaproteobacteria</taxon>
        <taxon>Lysobacterales</taxon>
        <taxon>Lysobacteraceae</taxon>
        <taxon>Pseudoxanthomonas</taxon>
    </lineage>
</organism>
<dbReference type="InterPro" id="IPR001453">
    <property type="entry name" value="MoaB/Mog_dom"/>
</dbReference>
<dbReference type="InterPro" id="IPR036425">
    <property type="entry name" value="MoaB/Mog-like_dom_sf"/>
</dbReference>
<dbReference type="AlphaFoldDB" id="A0A286CZK6"/>
<reference evidence="13 14" key="1">
    <citation type="submission" date="2017-09" db="EMBL/GenBank/DDBJ databases">
        <authorList>
            <person name="Ehlers B."/>
            <person name="Leendertz F.H."/>
        </authorList>
    </citation>
    <scope>NUCLEOTIDE SEQUENCE [LARGE SCALE GENOMIC DNA]</scope>
    <source>
        <strain evidence="13 14">CGMCC 1.10978</strain>
    </source>
</reference>
<dbReference type="Gene3D" id="2.40.340.10">
    <property type="entry name" value="MoeA, C-terminal, domain IV"/>
    <property type="match status" value="1"/>
</dbReference>
<dbReference type="Proteomes" id="UP000219374">
    <property type="component" value="Unassembled WGS sequence"/>
</dbReference>
<evidence type="ECO:0000256" key="7">
    <source>
        <dbReference type="ARBA" id="ARBA00022723"/>
    </source>
</evidence>
<dbReference type="NCBIfam" id="NF045515">
    <property type="entry name" value="Glp_gephyrin"/>
    <property type="match status" value="1"/>
</dbReference>
<keyword evidence="9 11" id="KW-0501">Molybdenum cofactor biosynthesis</keyword>
<dbReference type="InterPro" id="IPR036135">
    <property type="entry name" value="MoeA_linker/N_sf"/>
</dbReference>
<dbReference type="CDD" id="cd00887">
    <property type="entry name" value="MoeA"/>
    <property type="match status" value="1"/>
</dbReference>
<evidence type="ECO:0000313" key="13">
    <source>
        <dbReference type="EMBL" id="SOD51789.1"/>
    </source>
</evidence>
<keyword evidence="6 11" id="KW-0808">Transferase</keyword>
<dbReference type="PANTHER" id="PTHR10192">
    <property type="entry name" value="MOLYBDOPTERIN BIOSYNTHESIS PROTEIN"/>
    <property type="match status" value="1"/>
</dbReference>
<keyword evidence="7 11" id="KW-0479">Metal-binding</keyword>
<protein>
    <recommendedName>
        <fullName evidence="11">Molybdopterin molybdenumtransferase</fullName>
        <ecNumber evidence="11">2.10.1.1</ecNumber>
    </recommendedName>
</protein>
<dbReference type="InterPro" id="IPR005110">
    <property type="entry name" value="MoeA_linker/N"/>
</dbReference>
<dbReference type="GO" id="GO:0006777">
    <property type="term" value="P:Mo-molybdopterin cofactor biosynthetic process"/>
    <property type="evidence" value="ECO:0007669"/>
    <property type="project" value="UniProtKB-UniRule"/>
</dbReference>
<keyword evidence="5 11" id="KW-0500">Molybdenum</keyword>
<keyword evidence="14" id="KW-1185">Reference proteome</keyword>
<dbReference type="GO" id="GO:0061599">
    <property type="term" value="F:molybdopterin molybdotransferase activity"/>
    <property type="evidence" value="ECO:0007669"/>
    <property type="project" value="UniProtKB-UniRule"/>
</dbReference>
<proteinExistence type="inferred from homology"/>
<dbReference type="Gene3D" id="2.170.190.11">
    <property type="entry name" value="Molybdopterin biosynthesis moea protein, domain 3"/>
    <property type="match status" value="1"/>
</dbReference>
<dbReference type="OrthoDB" id="9804758at2"/>
<evidence type="ECO:0000256" key="3">
    <source>
        <dbReference type="ARBA" id="ARBA00005046"/>
    </source>
</evidence>
<dbReference type="SUPFAM" id="SSF63867">
    <property type="entry name" value="MoeA C-terminal domain-like"/>
    <property type="match status" value="1"/>
</dbReference>
<dbReference type="Pfam" id="PF03454">
    <property type="entry name" value="MoeA_C"/>
    <property type="match status" value="1"/>
</dbReference>
<dbReference type="RefSeq" id="WP_097120604.1">
    <property type="nucleotide sequence ID" value="NZ_OCND01000001.1"/>
</dbReference>
<comment type="cofactor">
    <cofactor evidence="1 11">
        <name>Mg(2+)</name>
        <dbReference type="ChEBI" id="CHEBI:18420"/>
    </cofactor>
</comment>
<dbReference type="InterPro" id="IPR036688">
    <property type="entry name" value="MoeA_C_domain_IV_sf"/>
</dbReference>
<feature type="domain" description="MoaB/Mog" evidence="12">
    <location>
        <begin position="184"/>
        <end position="321"/>
    </location>
</feature>
<dbReference type="GO" id="GO:0046872">
    <property type="term" value="F:metal ion binding"/>
    <property type="evidence" value="ECO:0007669"/>
    <property type="project" value="UniProtKB-UniRule"/>
</dbReference>
<keyword evidence="8 11" id="KW-0460">Magnesium</keyword>
<dbReference type="SUPFAM" id="SSF53218">
    <property type="entry name" value="Molybdenum cofactor biosynthesis proteins"/>
    <property type="match status" value="1"/>
</dbReference>
<dbReference type="Pfam" id="PF00994">
    <property type="entry name" value="MoCF_biosynth"/>
    <property type="match status" value="1"/>
</dbReference>
<evidence type="ECO:0000256" key="4">
    <source>
        <dbReference type="ARBA" id="ARBA00010763"/>
    </source>
</evidence>
<dbReference type="GO" id="GO:0005829">
    <property type="term" value="C:cytosol"/>
    <property type="evidence" value="ECO:0007669"/>
    <property type="project" value="TreeGrafter"/>
</dbReference>
<dbReference type="PANTHER" id="PTHR10192:SF5">
    <property type="entry name" value="GEPHYRIN"/>
    <property type="match status" value="1"/>
</dbReference>
<evidence type="ECO:0000256" key="9">
    <source>
        <dbReference type="ARBA" id="ARBA00023150"/>
    </source>
</evidence>
<dbReference type="UniPathway" id="UPA00344"/>
<dbReference type="Gene3D" id="3.90.105.10">
    <property type="entry name" value="Molybdopterin biosynthesis moea protein, domain 2"/>
    <property type="match status" value="1"/>
</dbReference>
<sequence>MSDFPGRVAYPEALAIVRRVAAARRLGSERVATRRADGRILAGPVQAPIPLPPFDNSRMDGFALRHADVLGEGGTRLRIVGEQFAGYSVGLRIGPGECARITTGAPLPAGADTVIIREDVREQDGSISFDSVPMPGADIRAAGEDVAVGEQVLAAGQLLTPARLSLASALGLAELQVAQRPTVAVFTTGDELIEPGLPLGPGQIYNSNRELLMGLLRAQGLEPTAWPSLPDDPARIAPQLRDAASAFDVVVTCGGVSAGQKDYLPALLAAQGQIHFWKVRMKPGMPVLFGALERAAFLGLPGNPVSALATFQTLGCALLDGLQGRTEPRARRFAALAAPWRKSHERYEFLRGRLQYGQDGRLSVLPHPADASHRLRAAADSDVLLALPDGARDYAVGDVVEVFGY</sequence>
<dbReference type="Gene3D" id="3.40.980.10">
    <property type="entry name" value="MoaB/Mog-like domain"/>
    <property type="match status" value="1"/>
</dbReference>
<dbReference type="SMART" id="SM00852">
    <property type="entry name" value="MoCF_biosynth"/>
    <property type="match status" value="1"/>
</dbReference>
<evidence type="ECO:0000256" key="10">
    <source>
        <dbReference type="ARBA" id="ARBA00047317"/>
    </source>
</evidence>
<comment type="pathway">
    <text evidence="3 11">Cofactor biosynthesis; molybdopterin biosynthesis.</text>
</comment>
<comment type="function">
    <text evidence="2 11">Catalyzes the insertion of molybdate into adenylated molybdopterin with the concomitant release of AMP.</text>
</comment>
<comment type="similarity">
    <text evidence="4 11">Belongs to the MoeA family.</text>
</comment>
<evidence type="ECO:0000256" key="1">
    <source>
        <dbReference type="ARBA" id="ARBA00001946"/>
    </source>
</evidence>
<dbReference type="FunFam" id="3.40.980.10:FF:000004">
    <property type="entry name" value="Molybdopterin molybdenumtransferase"/>
    <property type="match status" value="1"/>
</dbReference>
<evidence type="ECO:0000256" key="2">
    <source>
        <dbReference type="ARBA" id="ARBA00002901"/>
    </source>
</evidence>
<dbReference type="InterPro" id="IPR005111">
    <property type="entry name" value="MoeA_C_domain_IV"/>
</dbReference>
<dbReference type="NCBIfam" id="TIGR00177">
    <property type="entry name" value="molyb_syn"/>
    <property type="match status" value="1"/>
</dbReference>
<dbReference type="EC" id="2.10.1.1" evidence="11"/>
<evidence type="ECO:0000256" key="5">
    <source>
        <dbReference type="ARBA" id="ARBA00022505"/>
    </source>
</evidence>
<dbReference type="SUPFAM" id="SSF63882">
    <property type="entry name" value="MoeA N-terminal region -like"/>
    <property type="match status" value="1"/>
</dbReference>
<gene>
    <name evidence="13" type="ORF">SAMN06296416_101873</name>
</gene>
<dbReference type="EMBL" id="OCND01000001">
    <property type="protein sequence ID" value="SOD51789.1"/>
    <property type="molecule type" value="Genomic_DNA"/>
</dbReference>
<evidence type="ECO:0000313" key="14">
    <source>
        <dbReference type="Proteomes" id="UP000219374"/>
    </source>
</evidence>
<comment type="catalytic activity">
    <reaction evidence="10">
        <text>adenylyl-molybdopterin + molybdate = Mo-molybdopterin + AMP + H(+)</text>
        <dbReference type="Rhea" id="RHEA:35047"/>
        <dbReference type="ChEBI" id="CHEBI:15378"/>
        <dbReference type="ChEBI" id="CHEBI:36264"/>
        <dbReference type="ChEBI" id="CHEBI:62727"/>
        <dbReference type="ChEBI" id="CHEBI:71302"/>
        <dbReference type="ChEBI" id="CHEBI:456215"/>
        <dbReference type="EC" id="2.10.1.1"/>
    </reaction>
</comment>
<dbReference type="InterPro" id="IPR038987">
    <property type="entry name" value="MoeA-like"/>
</dbReference>
<evidence type="ECO:0000256" key="11">
    <source>
        <dbReference type="RuleBase" id="RU365090"/>
    </source>
</evidence>
<evidence type="ECO:0000256" key="8">
    <source>
        <dbReference type="ARBA" id="ARBA00022842"/>
    </source>
</evidence>
<accession>A0A286CZK6</accession>
<name>A0A286CZK6_9GAMM</name>
<evidence type="ECO:0000259" key="12">
    <source>
        <dbReference type="SMART" id="SM00852"/>
    </source>
</evidence>
<evidence type="ECO:0000256" key="6">
    <source>
        <dbReference type="ARBA" id="ARBA00022679"/>
    </source>
</evidence>